<comment type="catalytic activity">
    <reaction evidence="7">
        <text>N-acetyl-alpha-D-glucosamine 1-phosphate + UTP + H(+) = UDP-N-acetyl-alpha-D-glucosamine + diphosphate</text>
        <dbReference type="Rhea" id="RHEA:13509"/>
        <dbReference type="ChEBI" id="CHEBI:15378"/>
        <dbReference type="ChEBI" id="CHEBI:33019"/>
        <dbReference type="ChEBI" id="CHEBI:46398"/>
        <dbReference type="ChEBI" id="CHEBI:57705"/>
        <dbReference type="ChEBI" id="CHEBI:57776"/>
        <dbReference type="EC" id="2.7.7.23"/>
    </reaction>
</comment>
<keyword evidence="4" id="KW-0548">Nucleotidyltransferase</keyword>
<evidence type="ECO:0000256" key="1">
    <source>
        <dbReference type="ARBA" id="ARBA00007707"/>
    </source>
</evidence>
<evidence type="ECO:0000259" key="9">
    <source>
        <dbReference type="Pfam" id="PF12804"/>
    </source>
</evidence>
<dbReference type="InterPro" id="IPR050065">
    <property type="entry name" value="GlmU-like"/>
</dbReference>
<comment type="similarity">
    <text evidence="1">In the C-terminal section; belongs to the transferase hexapeptide repeat family.</text>
</comment>
<protein>
    <submittedName>
        <fullName evidence="10">Glucosamine-1-phosphate N-acetyltransferase</fullName>
        <ecNumber evidence="10">2.3.1.157</ecNumber>
    </submittedName>
</protein>
<dbReference type="EC" id="2.3.1.157" evidence="10"/>
<reference evidence="10 11" key="2">
    <citation type="journal article" date="2011" name="J. Bacteriol.">
        <title>Genome Sequence of Kosmotoga olearia Strain TBF 19.5.1, a Thermophilic Bacterium with a Wide Growth Temperature Range, Isolated from the Troll B Oil Platform in the North Sea.</title>
        <authorList>
            <person name="Swithers K.S."/>
            <person name="Dipippo J.L."/>
            <person name="Bruce D.C."/>
            <person name="Detter C."/>
            <person name="Tapia R."/>
            <person name="Han S."/>
            <person name="Goodwin L.A."/>
            <person name="Han J."/>
            <person name="Woyke T."/>
            <person name="Pitluck S."/>
            <person name="Pennacchio L."/>
            <person name="Nolan M."/>
            <person name="Mikhailova N."/>
            <person name="Land M.L."/>
            <person name="Nesbo C.L."/>
            <person name="Gogarten J.P."/>
            <person name="Noll K.M."/>
        </authorList>
    </citation>
    <scope>NUCLEOTIDE SEQUENCE [LARGE SCALE GENOMIC DNA]</scope>
    <source>
        <strain evidence="11">ATCC BAA-1733 / DSM 21960 / TBF 19.5.1</strain>
    </source>
</reference>
<evidence type="ECO:0000256" key="7">
    <source>
        <dbReference type="ARBA" id="ARBA00048493"/>
    </source>
</evidence>
<comment type="similarity">
    <text evidence="2">In the N-terminal section; belongs to the N-acetylglucosamine-1-phosphate uridyltransferase family.</text>
</comment>
<name>C5CDP7_KOSOT</name>
<sequence length="240" mass="27225">MIEYLVILAAGKGTRLKASTSKPLVKINDKSLIEYVIGNAKEFVDRIYIVAGNHNKDELREHLGDGYEYCLQKEQLGTAHAFKCALNSIKSDSGNVMLLYADTPLINKETIKNIADVHLVQKNDITFLTAETNTWFPYASVLRDERGNLIKIDETYDSSKLKTKEYAIGAYVFGLRYAKKYSENLHLYGRKEFYIDQVINEAIKNGDKVGAYKIKDDTQIRGINTPEDLEFARRLLGKAD</sequence>
<accession>C5CDP7</accession>
<dbReference type="Proteomes" id="UP000002382">
    <property type="component" value="Chromosome"/>
</dbReference>
<evidence type="ECO:0000256" key="6">
    <source>
        <dbReference type="ARBA" id="ARBA00048247"/>
    </source>
</evidence>
<gene>
    <name evidence="10" type="ordered locus">Kole_1365</name>
</gene>
<dbReference type="Pfam" id="PF12804">
    <property type="entry name" value="NTP_transf_3"/>
    <property type="match status" value="1"/>
</dbReference>
<dbReference type="OrthoDB" id="9802561at2"/>
<dbReference type="HOGENOM" id="CLU_029499_15_0_0"/>
<comment type="catalytic activity">
    <reaction evidence="6">
        <text>alpha-D-glucosamine 1-phosphate + acetyl-CoA = N-acetyl-alpha-D-glucosamine 1-phosphate + CoA + H(+)</text>
        <dbReference type="Rhea" id="RHEA:13725"/>
        <dbReference type="ChEBI" id="CHEBI:15378"/>
        <dbReference type="ChEBI" id="CHEBI:57287"/>
        <dbReference type="ChEBI" id="CHEBI:57288"/>
        <dbReference type="ChEBI" id="CHEBI:57776"/>
        <dbReference type="ChEBI" id="CHEBI:58516"/>
        <dbReference type="EC" id="2.3.1.157"/>
    </reaction>
</comment>
<dbReference type="SUPFAM" id="SSF53448">
    <property type="entry name" value="Nucleotide-diphospho-sugar transferases"/>
    <property type="match status" value="1"/>
</dbReference>
<dbReference type="AlphaFoldDB" id="C5CDP7"/>
<dbReference type="EMBL" id="CP001634">
    <property type="protein sequence ID" value="ACR80059.1"/>
    <property type="molecule type" value="Genomic_DNA"/>
</dbReference>
<keyword evidence="5 10" id="KW-0012">Acyltransferase</keyword>
<feature type="domain" description="MobA-like NTP transferase" evidence="9">
    <location>
        <begin position="6"/>
        <end position="138"/>
    </location>
</feature>
<dbReference type="GO" id="GO:0019134">
    <property type="term" value="F:glucosamine-1-phosphate N-acetyltransferase activity"/>
    <property type="evidence" value="ECO:0007669"/>
    <property type="project" value="UniProtKB-EC"/>
</dbReference>
<dbReference type="Gene3D" id="3.90.550.10">
    <property type="entry name" value="Spore Coat Polysaccharide Biosynthesis Protein SpsA, Chain A"/>
    <property type="match status" value="1"/>
</dbReference>
<dbReference type="eggNOG" id="COG1207">
    <property type="taxonomic scope" value="Bacteria"/>
</dbReference>
<dbReference type="RefSeq" id="WP_015868708.1">
    <property type="nucleotide sequence ID" value="NC_012785.1"/>
</dbReference>
<dbReference type="PANTHER" id="PTHR43584:SF3">
    <property type="entry name" value="BIFUNCTIONAL PROTEIN GLMU"/>
    <property type="match status" value="1"/>
</dbReference>
<dbReference type="InterPro" id="IPR029044">
    <property type="entry name" value="Nucleotide-diphossugar_trans"/>
</dbReference>
<evidence type="ECO:0000313" key="11">
    <source>
        <dbReference type="Proteomes" id="UP000002382"/>
    </source>
</evidence>
<evidence type="ECO:0000256" key="5">
    <source>
        <dbReference type="ARBA" id="ARBA00023315"/>
    </source>
</evidence>
<dbReference type="InterPro" id="IPR025877">
    <property type="entry name" value="MobA-like_NTP_Trfase"/>
</dbReference>
<keyword evidence="3 10" id="KW-0808">Transferase</keyword>
<organism evidence="10 11">
    <name type="scientific">Kosmotoga olearia (strain ATCC BAA-1733 / DSM 21960 / TBF 19.5.1)</name>
    <dbReference type="NCBI Taxonomy" id="521045"/>
    <lineage>
        <taxon>Bacteria</taxon>
        <taxon>Thermotogati</taxon>
        <taxon>Thermotogota</taxon>
        <taxon>Thermotogae</taxon>
        <taxon>Kosmotogales</taxon>
        <taxon>Kosmotogaceae</taxon>
        <taxon>Kosmotoga</taxon>
    </lineage>
</organism>
<evidence type="ECO:0000256" key="3">
    <source>
        <dbReference type="ARBA" id="ARBA00022679"/>
    </source>
</evidence>
<dbReference type="STRING" id="521045.Kole_1365"/>
<dbReference type="PANTHER" id="PTHR43584">
    <property type="entry name" value="NUCLEOTIDYL TRANSFERASE"/>
    <property type="match status" value="1"/>
</dbReference>
<evidence type="ECO:0000256" key="2">
    <source>
        <dbReference type="ARBA" id="ARBA00007947"/>
    </source>
</evidence>
<evidence type="ECO:0000256" key="4">
    <source>
        <dbReference type="ARBA" id="ARBA00022695"/>
    </source>
</evidence>
<dbReference type="GO" id="GO:0003977">
    <property type="term" value="F:UDP-N-acetylglucosamine diphosphorylase activity"/>
    <property type="evidence" value="ECO:0007669"/>
    <property type="project" value="UniProtKB-EC"/>
</dbReference>
<keyword evidence="11" id="KW-1185">Reference proteome</keyword>
<evidence type="ECO:0000313" key="10">
    <source>
        <dbReference type="EMBL" id="ACR80059.1"/>
    </source>
</evidence>
<reference evidence="10 11" key="1">
    <citation type="submission" date="2009-06" db="EMBL/GenBank/DDBJ databases">
        <title>Complete sequence of Thermotogales bacterium TBF 19.5.1.</title>
        <authorList>
            <consortium name="US DOE Joint Genome Institute"/>
            <person name="Lucas S."/>
            <person name="Copeland A."/>
            <person name="Lapidus A."/>
            <person name="Glavina del Rio T."/>
            <person name="Tice H."/>
            <person name="Bruce D."/>
            <person name="Goodwin L."/>
            <person name="Pitluck S."/>
            <person name="Chertkov O."/>
            <person name="Brettin T."/>
            <person name="Detter J.C."/>
            <person name="Han C."/>
            <person name="Schmutz J."/>
            <person name="Larimer F."/>
            <person name="Land M."/>
            <person name="Hauser L."/>
            <person name="Kyrpides N."/>
            <person name="Ovchinnikova G."/>
            <person name="Noll K."/>
        </authorList>
    </citation>
    <scope>NUCLEOTIDE SEQUENCE [LARGE SCALE GENOMIC DNA]</scope>
    <source>
        <strain evidence="11">ATCC BAA-1733 / DSM 21960 / TBF 19.5.1</strain>
    </source>
</reference>
<proteinExistence type="inferred from homology"/>
<dbReference type="KEGG" id="kol:Kole_1365"/>
<comment type="function">
    <text evidence="8">Catalyzes the last two sequential reactions in the de novo biosynthetic pathway for UDP-N-acetylglucosamine (UDP-GlcNAc). The C-terminal domain catalyzes the transfer of acetyl group from acetyl coenzyme A to glucosamine-1-phosphate (GlcN-1-P) to produce N-acetylglucosamine-1-phosphate (GlcNAc-1-P), which is converted into UDP-GlcNAc by the transfer of uridine 5-monophosphate (from uridine 5-triphosphate), a reaction catalyzed by the N-terminal domain.</text>
</comment>
<evidence type="ECO:0000256" key="8">
    <source>
        <dbReference type="ARBA" id="ARBA00049628"/>
    </source>
</evidence>